<dbReference type="AlphaFoldDB" id="A0A7W9ZF46"/>
<dbReference type="GO" id="GO:0005524">
    <property type="term" value="F:ATP binding"/>
    <property type="evidence" value="ECO:0007669"/>
    <property type="project" value="UniProtKB-KW"/>
</dbReference>
<comment type="caution">
    <text evidence="7">The sequence shown here is derived from an EMBL/GenBank/DDBJ whole genome shotgun (WGS) entry which is preliminary data.</text>
</comment>
<keyword evidence="4" id="KW-0067">ATP-binding</keyword>
<dbReference type="InterPro" id="IPR049515">
    <property type="entry name" value="MACS_put"/>
</dbReference>
<dbReference type="GO" id="GO:0003987">
    <property type="term" value="F:acetate-CoA ligase activity"/>
    <property type="evidence" value="ECO:0007669"/>
    <property type="project" value="UniProtKB-EC"/>
</dbReference>
<accession>A0A7W9ZF46</accession>
<keyword evidence="2 7" id="KW-0436">Ligase</keyword>
<name>A0A7W9ZF46_NOVIT</name>
<dbReference type="FunFam" id="3.40.50.12780:FF:000063">
    <property type="entry name" value="Acetyl-coenzyme A synthetase"/>
    <property type="match status" value="1"/>
</dbReference>
<evidence type="ECO:0000256" key="3">
    <source>
        <dbReference type="ARBA" id="ARBA00022741"/>
    </source>
</evidence>
<dbReference type="FunFam" id="3.30.300.30:FF:000005">
    <property type="entry name" value="Acyl-coenzyme A synthetase ACSM5, mitochondrial"/>
    <property type="match status" value="1"/>
</dbReference>
<evidence type="ECO:0000256" key="4">
    <source>
        <dbReference type="ARBA" id="ARBA00022840"/>
    </source>
</evidence>
<dbReference type="Pfam" id="PF13193">
    <property type="entry name" value="AMP-binding_C"/>
    <property type="match status" value="1"/>
</dbReference>
<feature type="domain" description="AMP-binding enzyme C-terminal" evidence="6">
    <location>
        <begin position="454"/>
        <end position="532"/>
    </location>
</feature>
<dbReference type="InterPro" id="IPR000873">
    <property type="entry name" value="AMP-dep_synth/lig_dom"/>
</dbReference>
<dbReference type="InterPro" id="IPR051087">
    <property type="entry name" value="Mitochondrial_ACSM"/>
</dbReference>
<comment type="similarity">
    <text evidence="1">Belongs to the ATP-dependent AMP-binding enzyme family.</text>
</comment>
<gene>
    <name evidence="7" type="ORF">FHS48_000874</name>
</gene>
<reference evidence="7 8" key="1">
    <citation type="submission" date="2020-08" db="EMBL/GenBank/DDBJ databases">
        <title>Genomic Encyclopedia of Type Strains, Phase IV (KMG-IV): sequencing the most valuable type-strain genomes for metagenomic binning, comparative biology and taxonomic classification.</title>
        <authorList>
            <person name="Goeker M."/>
        </authorList>
    </citation>
    <scope>NUCLEOTIDE SEQUENCE [LARGE SCALE GENOMIC DNA]</scope>
    <source>
        <strain evidence="7 8">DSM 11590</strain>
    </source>
</reference>
<evidence type="ECO:0000313" key="7">
    <source>
        <dbReference type="EMBL" id="MBB6209472.1"/>
    </source>
</evidence>
<dbReference type="GO" id="GO:0006633">
    <property type="term" value="P:fatty acid biosynthetic process"/>
    <property type="evidence" value="ECO:0007669"/>
    <property type="project" value="TreeGrafter"/>
</dbReference>
<dbReference type="Gene3D" id="3.30.300.30">
    <property type="match status" value="1"/>
</dbReference>
<dbReference type="InterPro" id="IPR042099">
    <property type="entry name" value="ANL_N_sf"/>
</dbReference>
<dbReference type="RefSeq" id="WP_184261779.1">
    <property type="nucleotide sequence ID" value="NZ_JACIIX010000002.1"/>
</dbReference>
<evidence type="ECO:0000259" key="5">
    <source>
        <dbReference type="Pfam" id="PF00501"/>
    </source>
</evidence>
<feature type="domain" description="AMP-dependent synthetase/ligase" evidence="5">
    <location>
        <begin position="31"/>
        <end position="399"/>
    </location>
</feature>
<dbReference type="CDD" id="cd05971">
    <property type="entry name" value="MACS_like_3"/>
    <property type="match status" value="1"/>
</dbReference>
<keyword evidence="8" id="KW-1185">Reference proteome</keyword>
<dbReference type="Gene3D" id="3.40.50.12780">
    <property type="entry name" value="N-terminal domain of ligase-like"/>
    <property type="match status" value="1"/>
</dbReference>
<dbReference type="InterPro" id="IPR025110">
    <property type="entry name" value="AMP-bd_C"/>
</dbReference>
<dbReference type="SUPFAM" id="SSF56801">
    <property type="entry name" value="Acetyl-CoA synthetase-like"/>
    <property type="match status" value="1"/>
</dbReference>
<organism evidence="7 8">
    <name type="scientific">Novispirillum itersonii</name>
    <name type="common">Aquaspirillum itersonii</name>
    <dbReference type="NCBI Taxonomy" id="189"/>
    <lineage>
        <taxon>Bacteria</taxon>
        <taxon>Pseudomonadati</taxon>
        <taxon>Pseudomonadota</taxon>
        <taxon>Alphaproteobacteria</taxon>
        <taxon>Rhodospirillales</taxon>
        <taxon>Novispirillaceae</taxon>
        <taxon>Novispirillum</taxon>
    </lineage>
</organism>
<dbReference type="PANTHER" id="PTHR43605">
    <property type="entry name" value="ACYL-COENZYME A SYNTHETASE"/>
    <property type="match status" value="1"/>
</dbReference>
<dbReference type="GO" id="GO:0015645">
    <property type="term" value="F:fatty acid ligase activity"/>
    <property type="evidence" value="ECO:0007669"/>
    <property type="project" value="TreeGrafter"/>
</dbReference>
<evidence type="ECO:0000313" key="8">
    <source>
        <dbReference type="Proteomes" id="UP000544872"/>
    </source>
</evidence>
<dbReference type="EC" id="6.2.1.1" evidence="7"/>
<proteinExistence type="inferred from homology"/>
<dbReference type="InterPro" id="IPR020845">
    <property type="entry name" value="AMP-binding_CS"/>
</dbReference>
<dbReference type="PROSITE" id="PS00455">
    <property type="entry name" value="AMP_BINDING"/>
    <property type="match status" value="1"/>
</dbReference>
<evidence type="ECO:0000259" key="6">
    <source>
        <dbReference type="Pfam" id="PF13193"/>
    </source>
</evidence>
<dbReference type="Pfam" id="PF00501">
    <property type="entry name" value="AMP-binding"/>
    <property type="match status" value="1"/>
</dbReference>
<evidence type="ECO:0000256" key="2">
    <source>
        <dbReference type="ARBA" id="ARBA00022598"/>
    </source>
</evidence>
<dbReference type="InterPro" id="IPR045851">
    <property type="entry name" value="AMP-bd_C_sf"/>
</dbReference>
<evidence type="ECO:0000256" key="1">
    <source>
        <dbReference type="ARBA" id="ARBA00006432"/>
    </source>
</evidence>
<keyword evidence="3" id="KW-0547">Nucleotide-binding</keyword>
<sequence length="546" mass="59266">MLDRVETWAAGRAAFRWVIPERYNIGVDICDRHAAARPQAPAVIIEEADGSVRVHDFAGLKADSDRLASALRGKGIQTGDRIGIFLPQSYETVVSHIAAYKLGAVAVPLFTLFGPEALSYRLNDCGAAALITDAANRDRVLDLRADLPGLRSVLCVGGGAGTTDFWDAVALASDGFVPVETLADDPAVIIYTSGTTGKPKGALHAHRVLLGHLPGVELPHEFFPQPDDLFWTPADWAWIGGLIDVLLPSLHHGIPVLAHRARKFDPEEAFALMARHRVRNVFMPPTALKLMRQVENPRGRFDYRLRSIGSGGETLGAELIDWAQETFGLTLNEFYGQTECNLIVGNCAAIAPVKPGSMGQPIFGHDVAVIDAGGSRLPAGQTGSIAVRSPDPVMFLRYWNNPQATEEKFVTAADGTRWLLTGDLGQQDSDGYLWFLGRDDDVITSAGYRIGPGEIEDALLKHPAVAMAAAVGVPDPVRTEIVKAFVVLKDGWQGDAALAEDIQMFIKTRMAAHAYPRAVEFMDSLPMTPTGKIRRRDLRERENASV</sequence>
<dbReference type="EMBL" id="JACIIX010000002">
    <property type="protein sequence ID" value="MBB6209472.1"/>
    <property type="molecule type" value="Genomic_DNA"/>
</dbReference>
<dbReference type="GO" id="GO:0006637">
    <property type="term" value="P:acyl-CoA metabolic process"/>
    <property type="evidence" value="ECO:0007669"/>
    <property type="project" value="TreeGrafter"/>
</dbReference>
<dbReference type="GO" id="GO:0004321">
    <property type="term" value="F:fatty-acyl-CoA synthase activity"/>
    <property type="evidence" value="ECO:0007669"/>
    <property type="project" value="TreeGrafter"/>
</dbReference>
<dbReference type="PANTHER" id="PTHR43605:SF10">
    <property type="entry name" value="ACYL-COA SYNTHETASE MEDIUM CHAIN FAMILY MEMBER 3"/>
    <property type="match status" value="1"/>
</dbReference>
<protein>
    <submittedName>
        <fullName evidence="7">Acetyl-CoA synthetase</fullName>
        <ecNumber evidence="7">6.2.1.1</ecNumber>
    </submittedName>
</protein>
<dbReference type="Proteomes" id="UP000544872">
    <property type="component" value="Unassembled WGS sequence"/>
</dbReference>